<dbReference type="EMBL" id="AASE01000003">
    <property type="protein sequence ID" value="EAT59564.1"/>
    <property type="molecule type" value="Genomic_DNA"/>
</dbReference>
<evidence type="ECO:0000313" key="2">
    <source>
        <dbReference type="Proteomes" id="UP000004162"/>
    </source>
</evidence>
<dbReference type="Proteomes" id="UP000004162">
    <property type="component" value="Unassembled WGS sequence"/>
</dbReference>
<gene>
    <name evidence="1" type="ORF">CferDRAFT_1571</name>
</gene>
<organism evidence="1 2">
    <name type="scientific">Chlorobium ferrooxidans DSM 13031</name>
    <dbReference type="NCBI Taxonomy" id="377431"/>
    <lineage>
        <taxon>Bacteria</taxon>
        <taxon>Pseudomonadati</taxon>
        <taxon>Chlorobiota</taxon>
        <taxon>Chlorobiia</taxon>
        <taxon>Chlorobiales</taxon>
        <taxon>Chlorobiaceae</taxon>
        <taxon>Chlorobium/Pelodictyon group</taxon>
        <taxon>Chlorobium</taxon>
    </lineage>
</organism>
<dbReference type="RefSeq" id="WP_006365696.1">
    <property type="nucleotide sequence ID" value="NZ_AASE01000003.1"/>
</dbReference>
<proteinExistence type="predicted"/>
<comment type="caution">
    <text evidence="1">The sequence shown here is derived from an EMBL/GenBank/DDBJ whole genome shotgun (WGS) entry which is preliminary data.</text>
</comment>
<reference evidence="1 2" key="2">
    <citation type="submission" date="2006-07" db="EMBL/GenBank/DDBJ databases">
        <title>Sequencing of the draft genome and assembly of Chlorobium ferroxidans DSM 13031.</title>
        <authorList>
            <consortium name="US DOE Joint Genome Institute (JGI-PGF)"/>
            <person name="Copeland A."/>
            <person name="Lucas S."/>
            <person name="Lapidus A."/>
            <person name="Barry K."/>
            <person name="Glavina del Rio T."/>
            <person name="Dalin E."/>
            <person name="Tice H."/>
            <person name="Bruce D."/>
            <person name="Pitluck S."/>
            <person name="Richardson P."/>
        </authorList>
    </citation>
    <scope>NUCLEOTIDE SEQUENCE [LARGE SCALE GENOMIC DNA]</scope>
    <source>
        <strain evidence="1 2">DSM 13031</strain>
    </source>
</reference>
<reference evidence="1 2" key="1">
    <citation type="submission" date="2006-07" db="EMBL/GenBank/DDBJ databases">
        <title>Annotation of the draft genome assembly of Chlorobium ferroxidans DSM 13031.</title>
        <authorList>
            <consortium name="US DOE Joint Genome Institute (JGI-ORNL)"/>
            <person name="Larimer F."/>
            <person name="Land M."/>
            <person name="Hauser L."/>
        </authorList>
    </citation>
    <scope>NUCLEOTIDE SEQUENCE [LARGE SCALE GENOMIC DNA]</scope>
    <source>
        <strain evidence="1 2">DSM 13031</strain>
    </source>
</reference>
<name>Q0YTI9_9CHLB</name>
<dbReference type="AlphaFoldDB" id="Q0YTI9"/>
<sequence>MDYIVNKGRGIDIMKQLKAIRITALIAALFGVWGVPSSARADDDHHSDSISRSGRSTVTVGMPEYLVLHYYSAVALNLSATSSGVSQSGSVLSATWTTLGDTSQILAASATEVGPLSVNVTLKNAWAIAGLSKSGTATVSITGTDFSATRTGSTSKIGVTGYTLSSTNGVSGAVSGSTITMKLRGVTGQTSSVGDVRMNLNFMDTTESGDHVGSFTITAQTI</sequence>
<accession>Q0YTI9</accession>
<keyword evidence="2" id="KW-1185">Reference proteome</keyword>
<protein>
    <submittedName>
        <fullName evidence="1">Uncharacterized protein</fullName>
    </submittedName>
</protein>
<evidence type="ECO:0000313" key="1">
    <source>
        <dbReference type="EMBL" id="EAT59564.1"/>
    </source>
</evidence>